<dbReference type="VEuPathDB" id="TriTrypDB:LPAL13_340055300"/>
<dbReference type="AlphaFoldDB" id="A0A088S1G6"/>
<accession>A0A088S1G6</accession>
<protein>
    <submittedName>
        <fullName evidence="2">Uncharacterized protein</fullName>
    </submittedName>
</protein>
<evidence type="ECO:0000313" key="3">
    <source>
        <dbReference type="Proteomes" id="UP000063063"/>
    </source>
</evidence>
<name>A0A088S1G6_LEIPA</name>
<proteinExistence type="predicted"/>
<organism evidence="2 3">
    <name type="scientific">Leishmania panamensis</name>
    <dbReference type="NCBI Taxonomy" id="5679"/>
    <lineage>
        <taxon>Eukaryota</taxon>
        <taxon>Discoba</taxon>
        <taxon>Euglenozoa</taxon>
        <taxon>Kinetoplastea</taxon>
        <taxon>Metakinetoplastina</taxon>
        <taxon>Trypanosomatida</taxon>
        <taxon>Trypanosomatidae</taxon>
        <taxon>Leishmaniinae</taxon>
        <taxon>Leishmania</taxon>
        <taxon>Leishmania guyanensis species complex</taxon>
    </lineage>
</organism>
<dbReference type="EMBL" id="CP009403">
    <property type="protein sequence ID" value="AIO02094.1"/>
    <property type="molecule type" value="Genomic_DNA"/>
</dbReference>
<dbReference type="OrthoDB" id="271768at2759"/>
<dbReference type="VEuPathDB" id="TriTrypDB:LPMP_344750"/>
<dbReference type="GeneID" id="22578980"/>
<dbReference type="KEGG" id="lpan:LPMP_344750"/>
<gene>
    <name evidence="2" type="ORF">LPMP_344750</name>
</gene>
<dbReference type="Proteomes" id="UP000063063">
    <property type="component" value="Chromosome 34"/>
</dbReference>
<feature type="region of interest" description="Disordered" evidence="1">
    <location>
        <begin position="20"/>
        <end position="58"/>
    </location>
</feature>
<sequence length="153" mass="17915">MMRSSEKHQGVKAMHINRDRIKERIQEKHREQRQRVRDSRLGGLRRAESGETSDHAWCAGTREAAVTGHPEVESSTTRAPDTTLCYNSDEILTTSAVQDWSDIGHEFGVNIHDADVMEYLLGLEEEIRQEQFFQFYDQTNSNEWEEYFCYLTR</sequence>
<evidence type="ECO:0000313" key="2">
    <source>
        <dbReference type="EMBL" id="AIO02094.1"/>
    </source>
</evidence>
<feature type="compositionally biased region" description="Basic and acidic residues" evidence="1">
    <location>
        <begin position="20"/>
        <end position="54"/>
    </location>
</feature>
<reference evidence="2 3" key="1">
    <citation type="journal article" date="2015" name="Sci. Rep.">
        <title>The genome of Leishmania panamensis: insights into genomics of the L. (Viannia) subgenus.</title>
        <authorList>
            <person name="Llanes A."/>
            <person name="Restrepo C.M."/>
            <person name="Vecchio G.D."/>
            <person name="Anguizola F.J."/>
            <person name="Lleonart R."/>
        </authorList>
    </citation>
    <scope>NUCLEOTIDE SEQUENCE [LARGE SCALE GENOMIC DNA]</scope>
    <source>
        <strain evidence="2 3">MHOM/PA/94/PSC-1</strain>
    </source>
</reference>
<evidence type="ECO:0000256" key="1">
    <source>
        <dbReference type="SAM" id="MobiDB-lite"/>
    </source>
</evidence>
<dbReference type="eggNOG" id="ENOG502SEW4">
    <property type="taxonomic scope" value="Eukaryota"/>
</dbReference>
<dbReference type="RefSeq" id="XP_010702894.1">
    <property type="nucleotide sequence ID" value="XM_010704592.1"/>
</dbReference>
<keyword evidence="3" id="KW-1185">Reference proteome</keyword>